<accession>A0A7J5XQC9</accession>
<gene>
    <name evidence="1" type="ORF">F7725_017770</name>
</gene>
<dbReference type="Proteomes" id="UP000518266">
    <property type="component" value="Unassembled WGS sequence"/>
</dbReference>
<reference evidence="1 2" key="1">
    <citation type="submission" date="2020-03" db="EMBL/GenBank/DDBJ databases">
        <title>Dissostichus mawsoni Genome sequencing and assembly.</title>
        <authorList>
            <person name="Park H."/>
        </authorList>
    </citation>
    <scope>NUCLEOTIDE SEQUENCE [LARGE SCALE GENOMIC DNA]</scope>
    <source>
        <strain evidence="1">DM0001</strain>
        <tissue evidence="1">Muscle</tissue>
    </source>
</reference>
<evidence type="ECO:0000313" key="1">
    <source>
        <dbReference type="EMBL" id="KAF3839053.1"/>
    </source>
</evidence>
<evidence type="ECO:0008006" key="3">
    <source>
        <dbReference type="Google" id="ProtNLM"/>
    </source>
</evidence>
<dbReference type="InterPro" id="IPR029063">
    <property type="entry name" value="SAM-dependent_MTases_sf"/>
</dbReference>
<name>A0A7J5XQC9_DISMA</name>
<proteinExistence type="predicted"/>
<dbReference type="EMBL" id="JAAKFY010000021">
    <property type="protein sequence ID" value="KAF3839053.1"/>
    <property type="molecule type" value="Genomic_DNA"/>
</dbReference>
<organism evidence="1 2">
    <name type="scientific">Dissostichus mawsoni</name>
    <name type="common">Antarctic cod</name>
    <dbReference type="NCBI Taxonomy" id="36200"/>
    <lineage>
        <taxon>Eukaryota</taxon>
        <taxon>Metazoa</taxon>
        <taxon>Chordata</taxon>
        <taxon>Craniata</taxon>
        <taxon>Vertebrata</taxon>
        <taxon>Euteleostomi</taxon>
        <taxon>Actinopterygii</taxon>
        <taxon>Neopterygii</taxon>
        <taxon>Teleostei</taxon>
        <taxon>Neoteleostei</taxon>
        <taxon>Acanthomorphata</taxon>
        <taxon>Eupercaria</taxon>
        <taxon>Perciformes</taxon>
        <taxon>Notothenioidei</taxon>
        <taxon>Nototheniidae</taxon>
        <taxon>Dissostichus</taxon>
    </lineage>
</organism>
<keyword evidence="2" id="KW-1185">Reference proteome</keyword>
<dbReference type="Gene3D" id="3.40.50.150">
    <property type="entry name" value="Vaccinia Virus protein VP39"/>
    <property type="match status" value="1"/>
</dbReference>
<dbReference type="OrthoDB" id="3647at2759"/>
<dbReference type="SUPFAM" id="SSF53335">
    <property type="entry name" value="S-adenosyl-L-methionine-dependent methyltransferases"/>
    <property type="match status" value="1"/>
</dbReference>
<protein>
    <recommendedName>
        <fullName evidence="3">Methyltransferase domain-containing protein</fullName>
    </recommendedName>
</protein>
<sequence length="220" mass="24349">MSDCSRTLDDVKTLLRAFNDTDPQQTKKLYDSWAETYDQDLDLLNYRAPHLAVDFLDDNFPGAREEVQVLDVACGSGTGGKTGQCQRAGGSTLPQADRSLEPALVGVDCSKGMLDQAAKTGRYQDLRLALLGSDPLPAQTGGFVCMARGDHRGSPSEDYGKDLQRELQLMEDEGLWSPAGHKRTLRYMQDPYLSGESIQDLLTEERFLSGTVYLYQKSIQ</sequence>
<dbReference type="AlphaFoldDB" id="A0A7J5XQC9"/>
<comment type="caution">
    <text evidence="1">The sequence shown here is derived from an EMBL/GenBank/DDBJ whole genome shotgun (WGS) entry which is preliminary data.</text>
</comment>
<evidence type="ECO:0000313" key="2">
    <source>
        <dbReference type="Proteomes" id="UP000518266"/>
    </source>
</evidence>